<keyword evidence="5 8" id="KW-1133">Transmembrane helix</keyword>
<feature type="transmembrane region" description="Helical" evidence="8">
    <location>
        <begin position="108"/>
        <end position="132"/>
    </location>
</feature>
<dbReference type="InterPro" id="IPR005829">
    <property type="entry name" value="Sugar_transporter_CS"/>
</dbReference>
<dbReference type="PROSITE" id="PS00216">
    <property type="entry name" value="SUGAR_TRANSPORT_1"/>
    <property type="match status" value="1"/>
</dbReference>
<accession>A0A927WQF7</accession>
<evidence type="ECO:0000256" key="1">
    <source>
        <dbReference type="ARBA" id="ARBA00004651"/>
    </source>
</evidence>
<evidence type="ECO:0000313" key="11">
    <source>
        <dbReference type="Proteomes" id="UP000772151"/>
    </source>
</evidence>
<feature type="transmembrane region" description="Helical" evidence="8">
    <location>
        <begin position="15"/>
        <end position="41"/>
    </location>
</feature>
<dbReference type="GO" id="GO:0005351">
    <property type="term" value="F:carbohydrate:proton symporter activity"/>
    <property type="evidence" value="ECO:0007669"/>
    <property type="project" value="TreeGrafter"/>
</dbReference>
<dbReference type="Gene3D" id="1.20.1250.20">
    <property type="entry name" value="MFS general substrate transporter like domains"/>
    <property type="match status" value="1"/>
</dbReference>
<comment type="caution">
    <text evidence="10">The sequence shown here is derived from an EMBL/GenBank/DDBJ whole genome shotgun (WGS) entry which is preliminary data.</text>
</comment>
<feature type="transmembrane region" description="Helical" evidence="8">
    <location>
        <begin position="53"/>
        <end position="72"/>
    </location>
</feature>
<evidence type="ECO:0000256" key="8">
    <source>
        <dbReference type="SAM" id="Phobius"/>
    </source>
</evidence>
<dbReference type="PROSITE" id="PS00217">
    <property type="entry name" value="SUGAR_TRANSPORT_2"/>
    <property type="match status" value="1"/>
</dbReference>
<dbReference type="PANTHER" id="PTHR48022">
    <property type="entry name" value="PLASTIDIC GLUCOSE TRANSPORTER 4"/>
    <property type="match status" value="1"/>
</dbReference>
<comment type="subcellular location">
    <subcellularLocation>
        <location evidence="1">Cell membrane</location>
        <topology evidence="1">Multi-pass membrane protein</topology>
    </subcellularLocation>
</comment>
<evidence type="ECO:0000256" key="3">
    <source>
        <dbReference type="ARBA" id="ARBA00022448"/>
    </source>
</evidence>
<feature type="transmembrane region" description="Helical" evidence="8">
    <location>
        <begin position="326"/>
        <end position="349"/>
    </location>
</feature>
<proteinExistence type="inferred from homology"/>
<evidence type="ECO:0000313" key="10">
    <source>
        <dbReference type="EMBL" id="MBE6085749.1"/>
    </source>
</evidence>
<dbReference type="PRINTS" id="PR00171">
    <property type="entry name" value="SUGRTRNSPORT"/>
</dbReference>
<evidence type="ECO:0000256" key="7">
    <source>
        <dbReference type="RuleBase" id="RU003346"/>
    </source>
</evidence>
<feature type="transmembrane region" description="Helical" evidence="8">
    <location>
        <begin position="417"/>
        <end position="438"/>
    </location>
</feature>
<evidence type="ECO:0000259" key="9">
    <source>
        <dbReference type="PROSITE" id="PS50850"/>
    </source>
</evidence>
<gene>
    <name evidence="10" type="ORF">E7203_09925</name>
</gene>
<reference evidence="10" key="1">
    <citation type="submission" date="2019-04" db="EMBL/GenBank/DDBJ databases">
        <title>Evolution of Biomass-Degrading Anaerobic Consortia Revealed by Metagenomics.</title>
        <authorList>
            <person name="Peng X."/>
        </authorList>
    </citation>
    <scope>NUCLEOTIDE SEQUENCE</scope>
    <source>
        <strain evidence="10">SIG242</strain>
    </source>
</reference>
<feature type="transmembrane region" description="Helical" evidence="8">
    <location>
        <begin position="84"/>
        <end position="102"/>
    </location>
</feature>
<name>A0A927WQF7_SELRU</name>
<keyword evidence="3 7" id="KW-0813">Transport</keyword>
<dbReference type="InterPro" id="IPR050360">
    <property type="entry name" value="MFS_Sugar_Transporters"/>
</dbReference>
<evidence type="ECO:0000256" key="5">
    <source>
        <dbReference type="ARBA" id="ARBA00022989"/>
    </source>
</evidence>
<feature type="domain" description="Major facilitator superfamily (MFS) profile" evidence="9">
    <location>
        <begin position="16"/>
        <end position="446"/>
    </location>
</feature>
<dbReference type="InterPro" id="IPR036259">
    <property type="entry name" value="MFS_trans_sf"/>
</dbReference>
<keyword evidence="6 8" id="KW-0472">Membrane</keyword>
<dbReference type="InterPro" id="IPR003663">
    <property type="entry name" value="Sugar/inositol_transpt"/>
</dbReference>
<dbReference type="GO" id="GO:0005886">
    <property type="term" value="C:plasma membrane"/>
    <property type="evidence" value="ECO:0007669"/>
    <property type="project" value="UniProtKB-SubCell"/>
</dbReference>
<protein>
    <submittedName>
        <fullName evidence="10">Sugar porter family MFS transporter</fullName>
    </submittedName>
</protein>
<dbReference type="InterPro" id="IPR005828">
    <property type="entry name" value="MFS_sugar_transport-like"/>
</dbReference>
<dbReference type="PROSITE" id="PS50850">
    <property type="entry name" value="MFS"/>
    <property type="match status" value="1"/>
</dbReference>
<dbReference type="SUPFAM" id="SSF103473">
    <property type="entry name" value="MFS general substrate transporter"/>
    <property type="match status" value="1"/>
</dbReference>
<dbReference type="FunFam" id="1.20.1250.20:FF:000134">
    <property type="entry name" value="MFS sugar transporter protein"/>
    <property type="match status" value="1"/>
</dbReference>
<feature type="transmembrane region" description="Helical" evidence="8">
    <location>
        <begin position="144"/>
        <end position="162"/>
    </location>
</feature>
<evidence type="ECO:0000256" key="6">
    <source>
        <dbReference type="ARBA" id="ARBA00023136"/>
    </source>
</evidence>
<sequence length="473" mass="50856">MGSSNAQEKKISSAFIYFFGSFGGILFGYDIGVMTGALPFLQNDWGLAGNASIIGWITSSVMFGAIFGGVLAGQLSDKLGRRKMILLSALIFVVGSILSGLAPQDGSLYLIAVRMLLGLAVGAASALVPAYMSEMSPARLRGRLSGINQTMIVSGMLLSYIVDFLLKDMPETLAWRLMLSLAAVPAIILFLGVLRLPESPRFLVRHGKIEEARQVLGFIREKHEVDAELRDIQETAQEESAAAANTSFRTLLSDKYRYLVTAGVGVAAFQQFQGANAIFYYIPLIVEQATGQAASSQLMWPIIQGILLVLGSLVFLAVADRFNRRTLLTLGGTVMGLSFILPAVINSIVPDTDPMMIVGFLCVYVAFYSFTWAPLTWVIVGEIFPLAIRGRASGMASSFNWIGSFLVGLLFPIMTASISQAAVFAIFGCICLLGVAFIRMCVPETRGATLEEIEAAGIAHAQEEDARPATNVG</sequence>
<feature type="transmembrane region" description="Helical" evidence="8">
    <location>
        <begin position="355"/>
        <end position="380"/>
    </location>
</feature>
<dbReference type="PANTHER" id="PTHR48022:SF2">
    <property type="entry name" value="PLASTIDIC GLUCOSE TRANSPORTER 4"/>
    <property type="match status" value="1"/>
</dbReference>
<dbReference type="InterPro" id="IPR020846">
    <property type="entry name" value="MFS_dom"/>
</dbReference>
<dbReference type="Pfam" id="PF00083">
    <property type="entry name" value="Sugar_tr"/>
    <property type="match status" value="1"/>
</dbReference>
<dbReference type="NCBIfam" id="TIGR00879">
    <property type="entry name" value="SP"/>
    <property type="match status" value="1"/>
</dbReference>
<feature type="transmembrane region" description="Helical" evidence="8">
    <location>
        <begin position="392"/>
        <end position="411"/>
    </location>
</feature>
<feature type="transmembrane region" description="Helical" evidence="8">
    <location>
        <begin position="302"/>
        <end position="319"/>
    </location>
</feature>
<evidence type="ECO:0000256" key="4">
    <source>
        <dbReference type="ARBA" id="ARBA00022692"/>
    </source>
</evidence>
<comment type="similarity">
    <text evidence="2 7">Belongs to the major facilitator superfamily. Sugar transporter (TC 2.A.1.1) family.</text>
</comment>
<feature type="transmembrane region" description="Helical" evidence="8">
    <location>
        <begin position="258"/>
        <end position="282"/>
    </location>
</feature>
<dbReference type="AlphaFoldDB" id="A0A927WQF7"/>
<feature type="transmembrane region" description="Helical" evidence="8">
    <location>
        <begin position="174"/>
        <end position="196"/>
    </location>
</feature>
<dbReference type="Proteomes" id="UP000772151">
    <property type="component" value="Unassembled WGS sequence"/>
</dbReference>
<evidence type="ECO:0000256" key="2">
    <source>
        <dbReference type="ARBA" id="ARBA00010992"/>
    </source>
</evidence>
<dbReference type="EMBL" id="SVCA01000009">
    <property type="protein sequence ID" value="MBE6085749.1"/>
    <property type="molecule type" value="Genomic_DNA"/>
</dbReference>
<organism evidence="10 11">
    <name type="scientific">Selenomonas ruminantium</name>
    <dbReference type="NCBI Taxonomy" id="971"/>
    <lineage>
        <taxon>Bacteria</taxon>
        <taxon>Bacillati</taxon>
        <taxon>Bacillota</taxon>
        <taxon>Negativicutes</taxon>
        <taxon>Selenomonadales</taxon>
        <taxon>Selenomonadaceae</taxon>
        <taxon>Selenomonas</taxon>
    </lineage>
</organism>
<keyword evidence="4 8" id="KW-0812">Transmembrane</keyword>